<dbReference type="InterPro" id="IPR001680">
    <property type="entry name" value="WD40_rpt"/>
</dbReference>
<dbReference type="InterPro" id="IPR005031">
    <property type="entry name" value="COQ10_START"/>
</dbReference>
<accession>A0A9P6Q4F0</accession>
<dbReference type="SMART" id="SM00320">
    <property type="entry name" value="WD40"/>
    <property type="match status" value="4"/>
</dbReference>
<keyword evidence="4" id="KW-1185">Reference proteome</keyword>
<name>A0A9P6Q4F0_9FUNG</name>
<dbReference type="InterPro" id="IPR045139">
    <property type="entry name" value="Aladin"/>
</dbReference>
<feature type="compositionally biased region" description="Polar residues" evidence="1">
    <location>
        <begin position="409"/>
        <end position="431"/>
    </location>
</feature>
<dbReference type="PANTHER" id="PTHR14494">
    <property type="entry name" value="ALADIN/ADRACALIN/AAAS"/>
    <property type="match status" value="1"/>
</dbReference>
<dbReference type="Gene3D" id="3.30.530.20">
    <property type="match status" value="2"/>
</dbReference>
<dbReference type="SUPFAM" id="SSF55961">
    <property type="entry name" value="Bet v1-like"/>
    <property type="match status" value="1"/>
</dbReference>
<dbReference type="OrthoDB" id="10251741at2759"/>
<feature type="domain" description="Coenzyme Q-binding protein COQ10 START" evidence="2">
    <location>
        <begin position="599"/>
        <end position="698"/>
    </location>
</feature>
<evidence type="ECO:0000313" key="3">
    <source>
        <dbReference type="EMBL" id="KAG0260422.1"/>
    </source>
</evidence>
<reference evidence="3" key="1">
    <citation type="journal article" date="2020" name="Fungal Divers.">
        <title>Resolving the Mortierellaceae phylogeny through synthesis of multi-gene phylogenetics and phylogenomics.</title>
        <authorList>
            <person name="Vandepol N."/>
            <person name="Liber J."/>
            <person name="Desiro A."/>
            <person name="Na H."/>
            <person name="Kennedy M."/>
            <person name="Barry K."/>
            <person name="Grigoriev I.V."/>
            <person name="Miller A.N."/>
            <person name="O'Donnell K."/>
            <person name="Stajich J.E."/>
            <person name="Bonito G."/>
        </authorList>
    </citation>
    <scope>NUCLEOTIDE SEQUENCE</scope>
    <source>
        <strain evidence="3">BC1065</strain>
    </source>
</reference>
<dbReference type="InterPro" id="IPR023393">
    <property type="entry name" value="START-like_dom_sf"/>
</dbReference>
<evidence type="ECO:0000256" key="1">
    <source>
        <dbReference type="SAM" id="MobiDB-lite"/>
    </source>
</evidence>
<feature type="compositionally biased region" description="Low complexity" evidence="1">
    <location>
        <begin position="513"/>
        <end position="529"/>
    </location>
</feature>
<comment type="caution">
    <text evidence="3">The sequence shown here is derived from an EMBL/GenBank/DDBJ whole genome shotgun (WGS) entry which is preliminary data.</text>
</comment>
<dbReference type="PANTHER" id="PTHR14494:SF0">
    <property type="entry name" value="ALADIN"/>
    <property type="match status" value="1"/>
</dbReference>
<feature type="region of interest" description="Disordered" evidence="1">
    <location>
        <begin position="700"/>
        <end position="746"/>
    </location>
</feature>
<protein>
    <recommendedName>
        <fullName evidence="2">Coenzyme Q-binding protein COQ10 START domain-containing protein</fullName>
    </recommendedName>
</protein>
<dbReference type="GO" id="GO:0006913">
    <property type="term" value="P:nucleocytoplasmic transport"/>
    <property type="evidence" value="ECO:0007669"/>
    <property type="project" value="TreeGrafter"/>
</dbReference>
<evidence type="ECO:0000259" key="2">
    <source>
        <dbReference type="Pfam" id="PF03364"/>
    </source>
</evidence>
<feature type="compositionally biased region" description="Basic and acidic residues" evidence="1">
    <location>
        <begin position="813"/>
        <end position="828"/>
    </location>
</feature>
<feature type="region of interest" description="Disordered" evidence="1">
    <location>
        <begin position="506"/>
        <end position="532"/>
    </location>
</feature>
<feature type="region of interest" description="Disordered" evidence="1">
    <location>
        <begin position="768"/>
        <end position="837"/>
    </location>
</feature>
<gene>
    <name evidence="3" type="ORF">DFQ27_003538</name>
</gene>
<dbReference type="InterPro" id="IPR015943">
    <property type="entry name" value="WD40/YVTN_repeat-like_dom_sf"/>
</dbReference>
<sequence length="891" mass="99021">MHRVIDYSDLPYEVPPVGTTTIGEDNAKLVHVASTADEQFAEFVRSHGDLHPALQIPKTHPGMGSLPKKNQYKNMPLIDRIGKQPLGELILDYALQYYKEYAPDTIDRYRKFALELIQSSTRRSTLEDLQKDKTQPRCIRAIAMHPHLQLMAVAFWNNSVWVYDLSQDNWCSAGLSHQSQTDVSILEWKPMSGVVLAVGCAEGVTLWSVYRTAESTAAAGALLSTRVADVDAYTKGAPSQILSESFSLPTRATNHGKESAWMDPLRLPQLPSIDFITWDPLGEQFAAASVVKSVVLIHDMATRRTTALQNGPGPVTTLKWSPAGDRLLVSYLWGSARIYSTITWEYVVLQEGFEGSIQSACWTPDGYNLIYALRDSNELRAAHFERRSAALSWTALNYISMTVPGIDSKSPSRPTNKQVTRVSPRTRSQSASLHIHDNTNEENDELSCTIKELALDPVGERLVVRFNETELLAAVIVRPTGRMLRDLDIFQPMGFIRGPGWNPKQKMVHDPVSQSSPWTSTTSTSSSTSAKEPKALTIAFSKHQEKQGTLLAVAMESGKIGDHHSEDAKSRNVAISPWLPEMLRPPTLKEYKDRKLFKYSQNEFYAVVANVEEYHEFIPWCTYSQMSPRKTDHSLPSGTTVQHGELGVGFTSFEERYVSIVTCREPHMVKAVSYNSSLFKELCTIWRFTPNIPKALTTAVASEEETNPEGTGQTRETPIASASPPTPQTAVLSSPSSPFPHQPQQQDIEVPRPILTAVKVFGPSALPNTTASLMPPPAAQRPMLQEPTTLPPPPSSVSSASCTQESMSANALEGERKERKEAKEEDTRISSPSNLGTMKPGDYPSCWVDFEIRFEFASPLHASVSSLFFDQVSKEMLKAFVKRCETLYGKR</sequence>
<dbReference type="Gene3D" id="2.130.10.10">
    <property type="entry name" value="YVTN repeat-like/Quinoprotein amine dehydrogenase"/>
    <property type="match status" value="2"/>
</dbReference>
<feature type="region of interest" description="Disordered" evidence="1">
    <location>
        <begin position="407"/>
        <end position="431"/>
    </location>
</feature>
<evidence type="ECO:0000313" key="4">
    <source>
        <dbReference type="Proteomes" id="UP000807716"/>
    </source>
</evidence>
<dbReference type="Pfam" id="PF03364">
    <property type="entry name" value="Polyketide_cyc"/>
    <property type="match status" value="1"/>
</dbReference>
<dbReference type="EMBL" id="JAAAJB010000249">
    <property type="protein sequence ID" value="KAG0260422.1"/>
    <property type="molecule type" value="Genomic_DNA"/>
</dbReference>
<dbReference type="GO" id="GO:0005643">
    <property type="term" value="C:nuclear pore"/>
    <property type="evidence" value="ECO:0007669"/>
    <property type="project" value="TreeGrafter"/>
</dbReference>
<organism evidence="3 4">
    <name type="scientific">Actinomortierella ambigua</name>
    <dbReference type="NCBI Taxonomy" id="1343610"/>
    <lineage>
        <taxon>Eukaryota</taxon>
        <taxon>Fungi</taxon>
        <taxon>Fungi incertae sedis</taxon>
        <taxon>Mucoromycota</taxon>
        <taxon>Mortierellomycotina</taxon>
        <taxon>Mortierellomycetes</taxon>
        <taxon>Mortierellales</taxon>
        <taxon>Mortierellaceae</taxon>
        <taxon>Actinomortierella</taxon>
    </lineage>
</organism>
<proteinExistence type="predicted"/>
<dbReference type="Proteomes" id="UP000807716">
    <property type="component" value="Unassembled WGS sequence"/>
</dbReference>
<dbReference type="SUPFAM" id="SSF50978">
    <property type="entry name" value="WD40 repeat-like"/>
    <property type="match status" value="1"/>
</dbReference>
<dbReference type="AlphaFoldDB" id="A0A9P6Q4F0"/>
<dbReference type="InterPro" id="IPR036322">
    <property type="entry name" value="WD40_repeat_dom_sf"/>
</dbReference>